<feature type="transmembrane region" description="Helical" evidence="6">
    <location>
        <begin position="130"/>
        <end position="152"/>
    </location>
</feature>
<protein>
    <recommendedName>
        <fullName evidence="7">Rhodopsin domain-containing protein</fullName>
    </recommendedName>
</protein>
<feature type="transmembrane region" description="Helical" evidence="6">
    <location>
        <begin position="246"/>
        <end position="266"/>
    </location>
</feature>
<dbReference type="Pfam" id="PF20684">
    <property type="entry name" value="Fung_rhodopsin"/>
    <property type="match status" value="1"/>
</dbReference>
<evidence type="ECO:0000256" key="5">
    <source>
        <dbReference type="ARBA" id="ARBA00038359"/>
    </source>
</evidence>
<evidence type="ECO:0000256" key="1">
    <source>
        <dbReference type="ARBA" id="ARBA00004141"/>
    </source>
</evidence>
<keyword evidence="9" id="KW-1185">Reference proteome</keyword>
<organism evidence="8 9">
    <name type="scientific">Boletus reticuloceps</name>
    <dbReference type="NCBI Taxonomy" id="495285"/>
    <lineage>
        <taxon>Eukaryota</taxon>
        <taxon>Fungi</taxon>
        <taxon>Dikarya</taxon>
        <taxon>Basidiomycota</taxon>
        <taxon>Agaricomycotina</taxon>
        <taxon>Agaricomycetes</taxon>
        <taxon>Agaricomycetidae</taxon>
        <taxon>Boletales</taxon>
        <taxon>Boletineae</taxon>
        <taxon>Boletaceae</taxon>
        <taxon>Boletoideae</taxon>
        <taxon>Boletus</taxon>
    </lineage>
</organism>
<dbReference type="InterPro" id="IPR049326">
    <property type="entry name" value="Rhodopsin_dom_fungi"/>
</dbReference>
<evidence type="ECO:0000259" key="7">
    <source>
        <dbReference type="Pfam" id="PF20684"/>
    </source>
</evidence>
<dbReference type="PANTHER" id="PTHR33048">
    <property type="entry name" value="PTH11-LIKE INTEGRAL MEMBRANE PROTEIN (AFU_ORTHOLOGUE AFUA_5G11245)"/>
    <property type="match status" value="1"/>
</dbReference>
<dbReference type="PANTHER" id="PTHR33048:SF47">
    <property type="entry name" value="INTEGRAL MEMBRANE PROTEIN-RELATED"/>
    <property type="match status" value="1"/>
</dbReference>
<evidence type="ECO:0000256" key="2">
    <source>
        <dbReference type="ARBA" id="ARBA00022692"/>
    </source>
</evidence>
<comment type="caution">
    <text evidence="8">The sequence shown here is derived from an EMBL/GenBank/DDBJ whole genome shotgun (WGS) entry which is preliminary data.</text>
</comment>
<name>A0A8I2YUB1_9AGAM</name>
<keyword evidence="3 6" id="KW-1133">Transmembrane helix</keyword>
<accession>A0A8I2YUB1</accession>
<proteinExistence type="inferred from homology"/>
<evidence type="ECO:0000313" key="9">
    <source>
        <dbReference type="Proteomes" id="UP000683000"/>
    </source>
</evidence>
<dbReference type="EMBL" id="JAGFBS010000004">
    <property type="protein sequence ID" value="KAG6379509.1"/>
    <property type="molecule type" value="Genomic_DNA"/>
</dbReference>
<gene>
    <name evidence="8" type="ORF">JVT61DRAFT_10000</name>
</gene>
<feature type="domain" description="Rhodopsin" evidence="7">
    <location>
        <begin position="32"/>
        <end position="235"/>
    </location>
</feature>
<keyword evidence="4 6" id="KW-0472">Membrane</keyword>
<comment type="similarity">
    <text evidence="5">Belongs to the SAT4 family.</text>
</comment>
<feature type="transmembrane region" description="Helical" evidence="6">
    <location>
        <begin position="93"/>
        <end position="118"/>
    </location>
</feature>
<feature type="transmembrane region" description="Helical" evidence="6">
    <location>
        <begin position="48"/>
        <end position="67"/>
    </location>
</feature>
<evidence type="ECO:0000256" key="3">
    <source>
        <dbReference type="ARBA" id="ARBA00022989"/>
    </source>
</evidence>
<dbReference type="AlphaFoldDB" id="A0A8I2YUB1"/>
<reference evidence="8" key="1">
    <citation type="submission" date="2021-03" db="EMBL/GenBank/DDBJ databases">
        <title>Evolutionary innovations through gain and loss of genes in the ectomycorrhizal Boletales.</title>
        <authorList>
            <person name="Wu G."/>
            <person name="Miyauchi S."/>
            <person name="Morin E."/>
            <person name="Yang Z.-L."/>
            <person name="Xu J."/>
            <person name="Martin F.M."/>
        </authorList>
    </citation>
    <scope>NUCLEOTIDE SEQUENCE</scope>
    <source>
        <strain evidence="8">BR01</strain>
    </source>
</reference>
<feature type="transmembrane region" description="Helical" evidence="6">
    <location>
        <begin position="12"/>
        <end position="36"/>
    </location>
</feature>
<dbReference type="GO" id="GO:0016020">
    <property type="term" value="C:membrane"/>
    <property type="evidence" value="ECO:0007669"/>
    <property type="project" value="UniProtKB-SubCell"/>
</dbReference>
<keyword evidence="2 6" id="KW-0812">Transmembrane</keyword>
<feature type="transmembrane region" description="Helical" evidence="6">
    <location>
        <begin position="207"/>
        <end position="231"/>
    </location>
</feature>
<sequence>MSKSERPSPETVSALLILVTVFHALALILTSFRLWFRYYIRRLWWDDFWAAFALICDAVCMVTAWTLTAPLDNPYTNVEALPTPAQSRTVHIISYWLSVLLYTCSIWFARISIIFSVARIVPPARSVTMMTLGAGVVLACMWAYIFTSKAVACGVDRSWYDAAVIQCPVPNWVALSEVCTDTVSDAILVALPFRFLRHVKIPSNQRIMLLSVFSASILVSVVSAVHTAYLIPTANFIGGVTAEMEGAVSLIVCNLLVIVTFIYRVLRNGRDLTAGLSDKHTQPSHRLTTVDLDVSGGSLFTRTGAETVGTGFTGTQLTETDVSSLEFTSMGDMETTFGFIVVTGAGGSVPRAMTASRGIEPMSMISAIKTHR</sequence>
<dbReference type="InterPro" id="IPR052337">
    <property type="entry name" value="SAT4-like"/>
</dbReference>
<evidence type="ECO:0000256" key="6">
    <source>
        <dbReference type="SAM" id="Phobius"/>
    </source>
</evidence>
<comment type="subcellular location">
    <subcellularLocation>
        <location evidence="1">Membrane</location>
        <topology evidence="1">Multi-pass membrane protein</topology>
    </subcellularLocation>
</comment>
<dbReference type="OrthoDB" id="3229610at2759"/>
<evidence type="ECO:0000313" key="8">
    <source>
        <dbReference type="EMBL" id="KAG6379509.1"/>
    </source>
</evidence>
<dbReference type="Proteomes" id="UP000683000">
    <property type="component" value="Unassembled WGS sequence"/>
</dbReference>
<evidence type="ECO:0000256" key="4">
    <source>
        <dbReference type="ARBA" id="ARBA00023136"/>
    </source>
</evidence>